<dbReference type="EMBL" id="JBGBPQ010000005">
    <property type="protein sequence ID" value="KAL1523692.1"/>
    <property type="molecule type" value="Genomic_DNA"/>
</dbReference>
<protein>
    <submittedName>
        <fullName evidence="1">Uncharacterized protein</fullName>
    </submittedName>
</protein>
<reference evidence="1 2" key="1">
    <citation type="journal article" date="2024" name="Science">
        <title>Giant polyketide synthase enzymes in the biosynthesis of giant marine polyether toxins.</title>
        <authorList>
            <person name="Fallon T.R."/>
            <person name="Shende V.V."/>
            <person name="Wierzbicki I.H."/>
            <person name="Pendleton A.L."/>
            <person name="Watervoot N.F."/>
            <person name="Auber R.P."/>
            <person name="Gonzalez D.J."/>
            <person name="Wisecaver J.H."/>
            <person name="Moore B.S."/>
        </authorList>
    </citation>
    <scope>NUCLEOTIDE SEQUENCE [LARGE SCALE GENOMIC DNA]</scope>
    <source>
        <strain evidence="1 2">12B1</strain>
    </source>
</reference>
<dbReference type="AlphaFoldDB" id="A0AB34JRN4"/>
<sequence length="361" mass="41137">MAASSIAAPITGFSAAPPPQWRRRLTSSVPSRRILIWHNRHVPWLPYLYAPVTGTLVAAFSQASHTEVILGWGTKRNDAPPFVGNLSALRRGDVYIWVGMGTDWELVQSPWRELRARGIHTVLYQTEPAHHCAVSYDGKWPVDELWDFSWHNLEPCEAQGGPRFPWSHLPGRALLRAPTLRYVPLGYLPQADVRVMPPTPRAAARPLFFFGDTSNNPKRHTCYKQLKKLLGQSVKHTYRAFNDAGYAKVVLAFDIHVNLHKECGDAHNPITFRVAKLLNARKLIISEHAHPKDEEEFAGMLVYADNMSHVAALYRSLAQYEWRERARVAAARFRRKFQPVDIFKRARIYESLGLELLHVSD</sequence>
<proteinExistence type="predicted"/>
<accession>A0AB34JRN4</accession>
<keyword evidence="2" id="KW-1185">Reference proteome</keyword>
<evidence type="ECO:0000313" key="2">
    <source>
        <dbReference type="Proteomes" id="UP001515480"/>
    </source>
</evidence>
<evidence type="ECO:0000313" key="1">
    <source>
        <dbReference type="EMBL" id="KAL1523692.1"/>
    </source>
</evidence>
<comment type="caution">
    <text evidence="1">The sequence shown here is derived from an EMBL/GenBank/DDBJ whole genome shotgun (WGS) entry which is preliminary data.</text>
</comment>
<organism evidence="1 2">
    <name type="scientific">Prymnesium parvum</name>
    <name type="common">Toxic golden alga</name>
    <dbReference type="NCBI Taxonomy" id="97485"/>
    <lineage>
        <taxon>Eukaryota</taxon>
        <taxon>Haptista</taxon>
        <taxon>Haptophyta</taxon>
        <taxon>Prymnesiophyceae</taxon>
        <taxon>Prymnesiales</taxon>
        <taxon>Prymnesiaceae</taxon>
        <taxon>Prymnesium</taxon>
    </lineage>
</organism>
<name>A0AB34JRN4_PRYPA</name>
<dbReference type="Proteomes" id="UP001515480">
    <property type="component" value="Unassembled WGS sequence"/>
</dbReference>
<gene>
    <name evidence="1" type="ORF">AB1Y20_018623</name>
</gene>